<evidence type="ECO:0000313" key="2">
    <source>
        <dbReference type="EMBL" id="CAF4364438.1"/>
    </source>
</evidence>
<accession>A0A815T884</accession>
<organism evidence="1 3">
    <name type="scientific">Didymodactylos carnosus</name>
    <dbReference type="NCBI Taxonomy" id="1234261"/>
    <lineage>
        <taxon>Eukaryota</taxon>
        <taxon>Metazoa</taxon>
        <taxon>Spiralia</taxon>
        <taxon>Gnathifera</taxon>
        <taxon>Rotifera</taxon>
        <taxon>Eurotatoria</taxon>
        <taxon>Bdelloidea</taxon>
        <taxon>Philodinida</taxon>
        <taxon>Philodinidae</taxon>
        <taxon>Didymodactylos</taxon>
    </lineage>
</organism>
<evidence type="ECO:0000313" key="1">
    <source>
        <dbReference type="EMBL" id="CAF1502952.1"/>
    </source>
</evidence>
<feature type="non-terminal residue" evidence="1">
    <location>
        <position position="1"/>
    </location>
</feature>
<name>A0A815T884_9BILA</name>
<protein>
    <submittedName>
        <fullName evidence="1">Uncharacterized protein</fullName>
    </submittedName>
</protein>
<keyword evidence="3" id="KW-1185">Reference proteome</keyword>
<dbReference type="EMBL" id="CAJNOQ010022571">
    <property type="protein sequence ID" value="CAF1502952.1"/>
    <property type="molecule type" value="Genomic_DNA"/>
</dbReference>
<evidence type="ECO:0000313" key="3">
    <source>
        <dbReference type="Proteomes" id="UP000663829"/>
    </source>
</evidence>
<reference evidence="1" key="1">
    <citation type="submission" date="2021-02" db="EMBL/GenBank/DDBJ databases">
        <authorList>
            <person name="Nowell W R."/>
        </authorList>
    </citation>
    <scope>NUCLEOTIDE SEQUENCE</scope>
</reference>
<dbReference type="Proteomes" id="UP000663829">
    <property type="component" value="Unassembled WGS sequence"/>
</dbReference>
<comment type="caution">
    <text evidence="1">The sequence shown here is derived from an EMBL/GenBank/DDBJ whole genome shotgun (WGS) entry which is preliminary data.</text>
</comment>
<proteinExistence type="predicted"/>
<gene>
    <name evidence="1" type="ORF">GPM918_LOCUS36767</name>
    <name evidence="2" type="ORF">SRO942_LOCUS37514</name>
</gene>
<dbReference type="EMBL" id="CAJOBC010088088">
    <property type="protein sequence ID" value="CAF4364438.1"/>
    <property type="molecule type" value="Genomic_DNA"/>
</dbReference>
<sequence length="40" mass="4381">KLSYAALATFGSTSKRCSVVSLKVTCELTTFYAFRCVKAE</sequence>
<dbReference type="Proteomes" id="UP000681722">
    <property type="component" value="Unassembled WGS sequence"/>
</dbReference>
<dbReference type="AlphaFoldDB" id="A0A815T884"/>